<accession>C9PN58</accession>
<dbReference type="AlphaFoldDB" id="C9PN58"/>
<name>C9PN58_9PAST</name>
<gene>
    <name evidence="1" type="ORF">HMPREF0621_0432</name>
</gene>
<organism evidence="1 2">
    <name type="scientific">Pasteurella dagmatis ATCC 43325</name>
    <dbReference type="NCBI Taxonomy" id="667128"/>
    <lineage>
        <taxon>Bacteria</taxon>
        <taxon>Pseudomonadati</taxon>
        <taxon>Pseudomonadota</taxon>
        <taxon>Gammaproteobacteria</taxon>
        <taxon>Pasteurellales</taxon>
        <taxon>Pasteurellaceae</taxon>
        <taxon>Pasteurella</taxon>
    </lineage>
</organism>
<reference evidence="1 2" key="1">
    <citation type="submission" date="2009-10" db="EMBL/GenBank/DDBJ databases">
        <authorList>
            <person name="Muzny D."/>
            <person name="Qin X."/>
            <person name="Deng J."/>
            <person name="Jiang H."/>
            <person name="Liu Y."/>
            <person name="Qu J."/>
            <person name="Song X.-Z."/>
            <person name="Zhang L."/>
            <person name="Thornton R."/>
            <person name="Coyle M."/>
            <person name="Francisco L."/>
            <person name="Jackson L."/>
            <person name="Javaid M."/>
            <person name="Korchina V."/>
            <person name="Kovar C."/>
            <person name="Mata R."/>
            <person name="Mathew T."/>
            <person name="Ngo R."/>
            <person name="Nguyen L."/>
            <person name="Nguyen N."/>
            <person name="Okwuonu G."/>
            <person name="Ongeri F."/>
            <person name="Pham C."/>
            <person name="Simmons D."/>
            <person name="Wilczek-Boney K."/>
            <person name="Hale W."/>
            <person name="Jakkamsetti A."/>
            <person name="Pham P."/>
            <person name="Ruth R."/>
            <person name="San Lucas F."/>
            <person name="Warren J."/>
            <person name="Zhang J."/>
            <person name="Zhao Z."/>
            <person name="Zhou C."/>
            <person name="Zhu D."/>
            <person name="Lee S."/>
            <person name="Bess C."/>
            <person name="Blankenburg K."/>
            <person name="Forbes L."/>
            <person name="Fu Q."/>
            <person name="Gubbala S."/>
            <person name="Hirani K."/>
            <person name="Jayaseelan J.C."/>
            <person name="Lara F."/>
            <person name="Munidasa M."/>
            <person name="Palculict T."/>
            <person name="Patil S."/>
            <person name="Pu L.-L."/>
            <person name="Saada N."/>
            <person name="Tang L."/>
            <person name="Weissenberger G."/>
            <person name="Zhu Y."/>
            <person name="Hemphill L."/>
            <person name="Shang Y."/>
            <person name="Youmans B."/>
            <person name="Ayvaz T."/>
            <person name="Ross M."/>
            <person name="Santibanez J."/>
            <person name="Aqrawi P."/>
            <person name="Gross S."/>
            <person name="Joshi V."/>
            <person name="Fowler G."/>
            <person name="Nazareth L."/>
            <person name="Reid J."/>
            <person name="Worley K."/>
            <person name="Petrosino J."/>
            <person name="Highlander S."/>
            <person name="Gibbs R."/>
        </authorList>
    </citation>
    <scope>NUCLEOTIDE SEQUENCE [LARGE SCALE GENOMIC DNA]</scope>
    <source>
        <strain evidence="1 2">ATCC 43325</strain>
    </source>
</reference>
<protein>
    <submittedName>
        <fullName evidence="1">Uncharacterized protein</fullName>
    </submittedName>
</protein>
<evidence type="ECO:0000313" key="2">
    <source>
        <dbReference type="Proteomes" id="UP000005519"/>
    </source>
</evidence>
<evidence type="ECO:0000313" key="1">
    <source>
        <dbReference type="EMBL" id="EEX50845.1"/>
    </source>
</evidence>
<keyword evidence="2" id="KW-1185">Reference proteome</keyword>
<dbReference type="EMBL" id="ACZR01000005">
    <property type="protein sequence ID" value="EEX50845.1"/>
    <property type="molecule type" value="Genomic_DNA"/>
</dbReference>
<comment type="caution">
    <text evidence="1">The sequence shown here is derived from an EMBL/GenBank/DDBJ whole genome shotgun (WGS) entry which is preliminary data.</text>
</comment>
<sequence>MCLIEGKTTALFKLFFWLWSKKSHFFERENWSPVGAYLLQQKNRKK</sequence>
<dbReference type="HOGENOM" id="CLU_3186930_0_0_6"/>
<proteinExistence type="predicted"/>
<dbReference type="Proteomes" id="UP000005519">
    <property type="component" value="Unassembled WGS sequence"/>
</dbReference>